<accession>X1VMJ0</accession>
<dbReference type="EMBL" id="BARW01040835">
    <property type="protein sequence ID" value="GAJ20807.1"/>
    <property type="molecule type" value="Genomic_DNA"/>
</dbReference>
<evidence type="ECO:0000313" key="1">
    <source>
        <dbReference type="EMBL" id="GAJ20807.1"/>
    </source>
</evidence>
<proteinExistence type="predicted"/>
<organism evidence="1">
    <name type="scientific">marine sediment metagenome</name>
    <dbReference type="NCBI Taxonomy" id="412755"/>
    <lineage>
        <taxon>unclassified sequences</taxon>
        <taxon>metagenomes</taxon>
        <taxon>ecological metagenomes</taxon>
    </lineage>
</organism>
<gene>
    <name evidence="1" type="ORF">S12H4_61493</name>
</gene>
<comment type="caution">
    <text evidence="1">The sequence shown here is derived from an EMBL/GenBank/DDBJ whole genome shotgun (WGS) entry which is preliminary data.</text>
</comment>
<dbReference type="AlphaFoldDB" id="X1VMJ0"/>
<reference evidence="1" key="1">
    <citation type="journal article" date="2014" name="Front. Microbiol.">
        <title>High frequency of phylogenetically diverse reductive dehalogenase-homologous genes in deep subseafloor sedimentary metagenomes.</title>
        <authorList>
            <person name="Kawai M."/>
            <person name="Futagami T."/>
            <person name="Toyoda A."/>
            <person name="Takaki Y."/>
            <person name="Nishi S."/>
            <person name="Hori S."/>
            <person name="Arai W."/>
            <person name="Tsubouchi T."/>
            <person name="Morono Y."/>
            <person name="Uchiyama I."/>
            <person name="Ito T."/>
            <person name="Fujiyama A."/>
            <person name="Inagaki F."/>
            <person name="Takami H."/>
        </authorList>
    </citation>
    <scope>NUCLEOTIDE SEQUENCE</scope>
    <source>
        <strain evidence="1">Expedition CK06-06</strain>
    </source>
</reference>
<name>X1VMJ0_9ZZZZ</name>
<feature type="non-terminal residue" evidence="1">
    <location>
        <position position="100"/>
    </location>
</feature>
<protein>
    <submittedName>
        <fullName evidence="1">Uncharacterized protein</fullName>
    </submittedName>
</protein>
<sequence length="100" mass="11336">MKPFLGFPRGMRFSPLPNLFFSQLLPQIDDLAELKITLHLFWILYGKRGYPKFVTYGELLSDRLLMMGVGSEAALRSGLEGAVRRGTIIDLALERHGKIE</sequence>